<evidence type="ECO:0000259" key="3">
    <source>
        <dbReference type="Pfam" id="PF13472"/>
    </source>
</evidence>
<dbReference type="RefSeq" id="WP_144995462.1">
    <property type="nucleotide sequence ID" value="NZ_CP036281.1"/>
</dbReference>
<gene>
    <name evidence="4" type="ORF">Pla110_19590</name>
</gene>
<dbReference type="EMBL" id="CP036281">
    <property type="protein sequence ID" value="QDU80235.1"/>
    <property type="molecule type" value="Genomic_DNA"/>
</dbReference>
<dbReference type="CDD" id="cd01834">
    <property type="entry name" value="SGNH_hydrolase_like_2"/>
    <property type="match status" value="1"/>
</dbReference>
<evidence type="ECO:0000313" key="5">
    <source>
        <dbReference type="Proteomes" id="UP000317178"/>
    </source>
</evidence>
<dbReference type="InterPro" id="IPR036514">
    <property type="entry name" value="SGNH_hydro_sf"/>
</dbReference>
<feature type="domain" description="SGNH hydrolase-type esterase" evidence="3">
    <location>
        <begin position="49"/>
        <end position="239"/>
    </location>
</feature>
<dbReference type="PANTHER" id="PTHR30383">
    <property type="entry name" value="THIOESTERASE 1/PROTEASE 1/LYSOPHOSPHOLIPASE L1"/>
    <property type="match status" value="1"/>
</dbReference>
<protein>
    <recommendedName>
        <fullName evidence="3">SGNH hydrolase-type esterase domain-containing protein</fullName>
    </recommendedName>
</protein>
<evidence type="ECO:0000313" key="4">
    <source>
        <dbReference type="EMBL" id="QDU80235.1"/>
    </source>
</evidence>
<dbReference type="Gene3D" id="3.40.50.1110">
    <property type="entry name" value="SGNH hydrolase"/>
    <property type="match status" value="1"/>
</dbReference>
<keyword evidence="5" id="KW-1185">Reference proteome</keyword>
<dbReference type="AlphaFoldDB" id="A0A518CLY6"/>
<evidence type="ECO:0000256" key="1">
    <source>
        <dbReference type="SAM" id="MobiDB-lite"/>
    </source>
</evidence>
<accession>A0A518CLY6</accession>
<sequence precursor="true">MRSNKKLLSFLPLCCLLLMAALHAAETPTADEVDERREMVVEADRILMLGDSITWAGSYVTDIDLWLRTQDWVGEMPLVINTGLSSETVSGLTEEGHAGGKFPRPDLATRIDSVLATTKPDLVFACYGMNCGIYKPLDEQRFASYKAGIRMVQAKVNAAGAKLILVTPPYFDDQVAKKDFSYNAVLDAYSDWLVTLREEGQPVIDLHDSMQAEVESRRKSDPQFTFQKDSIHPDSAGHWAMAQPIIRWFGDEESANAESPAAMLIEVENADKVVGLAHQRMSVLRNAYLTAAGHDRPGVPEGKAVEDAEKEAEKLNEQLNAALKQ</sequence>
<name>A0A518CLY6_9PLAN</name>
<dbReference type="KEGG" id="plon:Pla110_19590"/>
<dbReference type="PANTHER" id="PTHR30383:SF5">
    <property type="entry name" value="SGNH HYDROLASE-TYPE ESTERASE DOMAIN-CONTAINING PROTEIN"/>
    <property type="match status" value="1"/>
</dbReference>
<feature type="region of interest" description="Disordered" evidence="1">
    <location>
        <begin position="293"/>
        <end position="312"/>
    </location>
</feature>
<feature type="signal peptide" evidence="2">
    <location>
        <begin position="1"/>
        <end position="24"/>
    </location>
</feature>
<evidence type="ECO:0000256" key="2">
    <source>
        <dbReference type="SAM" id="SignalP"/>
    </source>
</evidence>
<dbReference type="OrthoDB" id="2513075at2"/>
<dbReference type="Proteomes" id="UP000317178">
    <property type="component" value="Chromosome"/>
</dbReference>
<dbReference type="InterPro" id="IPR013830">
    <property type="entry name" value="SGNH_hydro"/>
</dbReference>
<dbReference type="GO" id="GO:0004622">
    <property type="term" value="F:phosphatidylcholine lysophospholipase activity"/>
    <property type="evidence" value="ECO:0007669"/>
    <property type="project" value="TreeGrafter"/>
</dbReference>
<proteinExistence type="predicted"/>
<dbReference type="Pfam" id="PF13472">
    <property type="entry name" value="Lipase_GDSL_2"/>
    <property type="match status" value="1"/>
</dbReference>
<keyword evidence="2" id="KW-0732">Signal</keyword>
<dbReference type="InterPro" id="IPR051532">
    <property type="entry name" value="Ester_Hydrolysis_Enzymes"/>
</dbReference>
<dbReference type="SUPFAM" id="SSF52266">
    <property type="entry name" value="SGNH hydrolase"/>
    <property type="match status" value="1"/>
</dbReference>
<reference evidence="4 5" key="1">
    <citation type="submission" date="2019-02" db="EMBL/GenBank/DDBJ databases">
        <title>Deep-cultivation of Planctomycetes and their phenomic and genomic characterization uncovers novel biology.</title>
        <authorList>
            <person name="Wiegand S."/>
            <person name="Jogler M."/>
            <person name="Boedeker C."/>
            <person name="Pinto D."/>
            <person name="Vollmers J."/>
            <person name="Rivas-Marin E."/>
            <person name="Kohn T."/>
            <person name="Peeters S.H."/>
            <person name="Heuer A."/>
            <person name="Rast P."/>
            <person name="Oberbeckmann S."/>
            <person name="Bunk B."/>
            <person name="Jeske O."/>
            <person name="Meyerdierks A."/>
            <person name="Storesund J.E."/>
            <person name="Kallscheuer N."/>
            <person name="Luecker S."/>
            <person name="Lage O.M."/>
            <person name="Pohl T."/>
            <person name="Merkel B.J."/>
            <person name="Hornburger P."/>
            <person name="Mueller R.-W."/>
            <person name="Bruemmer F."/>
            <person name="Labrenz M."/>
            <person name="Spormann A.M."/>
            <person name="Op den Camp H."/>
            <person name="Overmann J."/>
            <person name="Amann R."/>
            <person name="Jetten M.S.M."/>
            <person name="Mascher T."/>
            <person name="Medema M.H."/>
            <person name="Devos D.P."/>
            <person name="Kaster A.-K."/>
            <person name="Ovreas L."/>
            <person name="Rohde M."/>
            <person name="Galperin M.Y."/>
            <person name="Jogler C."/>
        </authorList>
    </citation>
    <scope>NUCLEOTIDE SEQUENCE [LARGE SCALE GENOMIC DNA]</scope>
    <source>
        <strain evidence="4 5">Pla110</strain>
    </source>
</reference>
<organism evidence="4 5">
    <name type="scientific">Polystyrenella longa</name>
    <dbReference type="NCBI Taxonomy" id="2528007"/>
    <lineage>
        <taxon>Bacteria</taxon>
        <taxon>Pseudomonadati</taxon>
        <taxon>Planctomycetota</taxon>
        <taxon>Planctomycetia</taxon>
        <taxon>Planctomycetales</taxon>
        <taxon>Planctomycetaceae</taxon>
        <taxon>Polystyrenella</taxon>
    </lineage>
</organism>
<feature type="chain" id="PRO_5021997788" description="SGNH hydrolase-type esterase domain-containing protein" evidence="2">
    <location>
        <begin position="25"/>
        <end position="325"/>
    </location>
</feature>